<dbReference type="RefSeq" id="WP_283401117.1">
    <property type="nucleotide sequence ID" value="NZ_FXUB01000007.1"/>
</dbReference>
<gene>
    <name evidence="3" type="ORF">SAMN06265339_1680</name>
</gene>
<accession>A0ABY1NXE6</accession>
<dbReference type="Gene3D" id="3.40.1390.30">
    <property type="entry name" value="NIF3 (NGG1p interacting factor 3)-like"/>
    <property type="match status" value="2"/>
</dbReference>
<protein>
    <submittedName>
        <fullName evidence="3">GTP cyclohydrolase 1 type 2, NIF3 family</fullName>
    </submittedName>
</protein>
<evidence type="ECO:0000313" key="4">
    <source>
        <dbReference type="Proteomes" id="UP001157911"/>
    </source>
</evidence>
<dbReference type="Proteomes" id="UP001157911">
    <property type="component" value="Unassembled WGS sequence"/>
</dbReference>
<dbReference type="PANTHER" id="PTHR13799:SF14">
    <property type="entry name" value="GTP CYCLOHYDROLASE 1 TYPE 2 HOMOLOG"/>
    <property type="match status" value="1"/>
</dbReference>
<keyword evidence="2" id="KW-0479">Metal-binding</keyword>
<evidence type="ECO:0000256" key="1">
    <source>
        <dbReference type="ARBA" id="ARBA00006964"/>
    </source>
</evidence>
<name>A0ABY1NXE6_9BACT</name>
<dbReference type="SUPFAM" id="SSF102705">
    <property type="entry name" value="NIF3 (NGG1p interacting factor 3)-like"/>
    <property type="match status" value="1"/>
</dbReference>
<reference evidence="3 4" key="1">
    <citation type="submission" date="2017-05" db="EMBL/GenBank/DDBJ databases">
        <authorList>
            <person name="Varghese N."/>
            <person name="Submissions S."/>
        </authorList>
    </citation>
    <scope>NUCLEOTIDE SEQUENCE [LARGE SCALE GENOMIC DNA]</scope>
    <source>
        <strain evidence="3 4">DSM 15522</strain>
    </source>
</reference>
<evidence type="ECO:0000256" key="2">
    <source>
        <dbReference type="ARBA" id="ARBA00022723"/>
    </source>
</evidence>
<evidence type="ECO:0000313" key="3">
    <source>
        <dbReference type="EMBL" id="SMP19395.1"/>
    </source>
</evidence>
<comment type="caution">
    <text evidence="3">The sequence shown here is derived from an EMBL/GenBank/DDBJ whole genome shotgun (WGS) entry which is preliminary data.</text>
</comment>
<organism evidence="3 4">
    <name type="scientific">Desulfurobacterium pacificum</name>
    <dbReference type="NCBI Taxonomy" id="240166"/>
    <lineage>
        <taxon>Bacteria</taxon>
        <taxon>Pseudomonadati</taxon>
        <taxon>Aquificota</taxon>
        <taxon>Aquificia</taxon>
        <taxon>Desulfurobacteriales</taxon>
        <taxon>Desulfurobacteriaceae</taxon>
        <taxon>Desulfurobacterium</taxon>
    </lineage>
</organism>
<dbReference type="Pfam" id="PF01784">
    <property type="entry name" value="DUF34_NIF3"/>
    <property type="match status" value="1"/>
</dbReference>
<proteinExistence type="inferred from homology"/>
<dbReference type="InterPro" id="IPR002678">
    <property type="entry name" value="DUF34/NIF3"/>
</dbReference>
<dbReference type="PANTHER" id="PTHR13799">
    <property type="entry name" value="NGG1 INTERACTING FACTOR 3"/>
    <property type="match status" value="1"/>
</dbReference>
<comment type="similarity">
    <text evidence="1">Belongs to the GTP cyclohydrolase I type 2/NIF3 family.</text>
</comment>
<dbReference type="InterPro" id="IPR036069">
    <property type="entry name" value="DUF34/NIF3_sf"/>
</dbReference>
<dbReference type="EMBL" id="FXUB01000007">
    <property type="protein sequence ID" value="SMP19395.1"/>
    <property type="molecule type" value="Genomic_DNA"/>
</dbReference>
<sequence>MSLSLKEFEEIVETLAPKSFIMEGDFYGWLNSPPKKIDSVAVAVDLPSNLIGCSVLILHHKPLTVPEIPTFILHTPLDRCNGGCHEALLNTFGFKTFQYIKDRLGVFTKTHITPEELLKKAKETFKNVPLRYRFFKREIKKVAFFSGCGLNYFPFLKECEKLNVDAVISGDLTHKSCQFLLHNRISFIDVPHPLTEVFGVKKFAEKLSNYVKTTFIPPEVPFDVCVG</sequence>
<keyword evidence="4" id="KW-1185">Reference proteome</keyword>